<evidence type="ECO:0000256" key="4">
    <source>
        <dbReference type="ARBA" id="ARBA00023239"/>
    </source>
</evidence>
<dbReference type="SUPFAM" id="SSF54637">
    <property type="entry name" value="Thioesterase/thiol ester dehydrase-isomerase"/>
    <property type="match status" value="1"/>
</dbReference>
<dbReference type="PANTHER" id="PTHR43639:SF1">
    <property type="entry name" value="SHORT-CHAIN DEHYDROGENASE_REDUCTASE FAMILY PROTEIN"/>
    <property type="match status" value="1"/>
</dbReference>
<dbReference type="EMBL" id="SDDZ01000008">
    <property type="protein sequence ID" value="RXJ46033.1"/>
    <property type="molecule type" value="Genomic_DNA"/>
</dbReference>
<dbReference type="GO" id="GO:0004300">
    <property type="term" value="F:enoyl-CoA hydratase activity"/>
    <property type="evidence" value="ECO:0007669"/>
    <property type="project" value="UniProtKB-ARBA"/>
</dbReference>
<dbReference type="InterPro" id="IPR002539">
    <property type="entry name" value="MaoC-like_dom"/>
</dbReference>
<dbReference type="InterPro" id="IPR036291">
    <property type="entry name" value="NAD(P)-bd_dom_sf"/>
</dbReference>
<dbReference type="PANTHER" id="PTHR43639">
    <property type="entry name" value="OXIDOREDUCTASE, SHORT-CHAIN DEHYDROGENASE/REDUCTASE FAMILY (AFU_ORTHOLOGUE AFUA_5G02870)"/>
    <property type="match status" value="1"/>
</dbReference>
<dbReference type="GO" id="GO:0016491">
    <property type="term" value="F:oxidoreductase activity"/>
    <property type="evidence" value="ECO:0007669"/>
    <property type="project" value="UniProtKB-KW"/>
</dbReference>
<dbReference type="Pfam" id="PF01575">
    <property type="entry name" value="MaoC_dehydratas"/>
    <property type="match status" value="1"/>
</dbReference>
<name>A0A4V1LMP9_9FLAO</name>
<dbReference type="Pfam" id="PF13561">
    <property type="entry name" value="adh_short_C2"/>
    <property type="match status" value="1"/>
</dbReference>
<gene>
    <name evidence="6" type="ORF">ESZ48_13140</name>
</gene>
<accession>A0A4V1LMP9</accession>
<dbReference type="UniPathway" id="UPA00659"/>
<dbReference type="GO" id="GO:0006635">
    <property type="term" value="P:fatty acid beta-oxidation"/>
    <property type="evidence" value="ECO:0007669"/>
    <property type="project" value="UniProtKB-UniPathway"/>
</dbReference>
<dbReference type="Gene3D" id="3.10.129.10">
    <property type="entry name" value="Hotdog Thioesterase"/>
    <property type="match status" value="1"/>
</dbReference>
<evidence type="ECO:0000313" key="6">
    <source>
        <dbReference type="EMBL" id="RXJ46033.1"/>
    </source>
</evidence>
<comment type="caution">
    <text evidence="6">The sequence shown here is derived from an EMBL/GenBank/DDBJ whole genome shotgun (WGS) entry which is preliminary data.</text>
</comment>
<evidence type="ECO:0000256" key="3">
    <source>
        <dbReference type="ARBA" id="ARBA00023002"/>
    </source>
</evidence>
<dbReference type="OrthoDB" id="9803333at2"/>
<dbReference type="RefSeq" id="WP_129017963.1">
    <property type="nucleotide sequence ID" value="NZ_SDDZ01000008.1"/>
</dbReference>
<feature type="domain" description="MaoC-like" evidence="5">
    <location>
        <begin position="11"/>
        <end position="113"/>
    </location>
</feature>
<comment type="pathway">
    <text evidence="1">Lipid metabolism; fatty acid beta-oxidation.</text>
</comment>
<dbReference type="CDD" id="cd03449">
    <property type="entry name" value="R_hydratase"/>
    <property type="match status" value="1"/>
</dbReference>
<keyword evidence="4" id="KW-0456">Lyase</keyword>
<sequence>MKYAEIQIGQTAEVTHTLTAKDISNFVELTGDDNRLHVDAEFAKKTAFKKQVAHGMLGASFISTVIGTKLPGDGALWYSQSLDFLLPVRIGDTITVIAEVIKKYDRDEIIELSTNIFNQNKQQVTKGVAKVKLVQHTEEEPKEIDETIKETQKVALVLGASGGIGYETVRLLLKQNWKVIAHYNSSSEALLKIKREFSDNQLLLLKANSNQLDFDMVFGQFLERYQLKIDAFVNALSTPIPVIPFEKLEWSDFISQLDINIKIPLSIIQDCLRNSLFKSNASIVMISSQVVEHPSNNWSHYITAKSALQGFVKSMALDLATKKIRVNQVSPSLTPTNLVSEIPEKVKLLTAAKTPLKRLATPQDIAKAIVFLADSSKSGFITGETIRINGGQVMW</sequence>
<dbReference type="SUPFAM" id="SSF51735">
    <property type="entry name" value="NAD(P)-binding Rossmann-fold domains"/>
    <property type="match status" value="1"/>
</dbReference>
<keyword evidence="7" id="KW-1185">Reference proteome</keyword>
<evidence type="ECO:0000256" key="2">
    <source>
        <dbReference type="ARBA" id="ARBA00006484"/>
    </source>
</evidence>
<comment type="similarity">
    <text evidence="2">Belongs to the short-chain dehydrogenases/reductases (SDR) family.</text>
</comment>
<evidence type="ECO:0000313" key="7">
    <source>
        <dbReference type="Proteomes" id="UP000289792"/>
    </source>
</evidence>
<dbReference type="AlphaFoldDB" id="A0A4V1LMP9"/>
<organism evidence="6 7">
    <name type="scientific">Gelidibacter gilvus</name>
    <dbReference type="NCBI Taxonomy" id="59602"/>
    <lineage>
        <taxon>Bacteria</taxon>
        <taxon>Pseudomonadati</taxon>
        <taxon>Bacteroidota</taxon>
        <taxon>Flavobacteriia</taxon>
        <taxon>Flavobacteriales</taxon>
        <taxon>Flavobacteriaceae</taxon>
        <taxon>Gelidibacter</taxon>
    </lineage>
</organism>
<dbReference type="InterPro" id="IPR002347">
    <property type="entry name" value="SDR_fam"/>
</dbReference>
<proteinExistence type="inferred from homology"/>
<protein>
    <submittedName>
        <fullName evidence="6">SDR family oxidoreductase</fullName>
    </submittedName>
</protein>
<dbReference type="InterPro" id="IPR029069">
    <property type="entry name" value="HotDog_dom_sf"/>
</dbReference>
<dbReference type="Proteomes" id="UP000289792">
    <property type="component" value="Unassembled WGS sequence"/>
</dbReference>
<evidence type="ECO:0000256" key="1">
    <source>
        <dbReference type="ARBA" id="ARBA00005005"/>
    </source>
</evidence>
<dbReference type="FunFam" id="3.10.129.10:FF:000042">
    <property type="entry name" value="MaoC domain protein dehydratase"/>
    <property type="match status" value="1"/>
</dbReference>
<dbReference type="Gene3D" id="3.40.50.720">
    <property type="entry name" value="NAD(P)-binding Rossmann-like Domain"/>
    <property type="match status" value="1"/>
</dbReference>
<dbReference type="PRINTS" id="PR00081">
    <property type="entry name" value="GDHRDH"/>
</dbReference>
<evidence type="ECO:0000259" key="5">
    <source>
        <dbReference type="Pfam" id="PF01575"/>
    </source>
</evidence>
<reference evidence="6 7" key="1">
    <citation type="submission" date="2019-01" db="EMBL/GenBank/DDBJ databases">
        <title>Genome sequence of the Antarctic species Gelidibacter gilvus ACAM 158(T).</title>
        <authorList>
            <person name="Bowman J.P."/>
        </authorList>
    </citation>
    <scope>NUCLEOTIDE SEQUENCE [LARGE SCALE GENOMIC DNA]</scope>
    <source>
        <strain evidence="6 7">IC158</strain>
    </source>
</reference>
<keyword evidence="3" id="KW-0560">Oxidoreductase</keyword>